<proteinExistence type="predicted"/>
<comment type="caution">
    <text evidence="3">The sequence shown here is derived from an EMBL/GenBank/DDBJ whole genome shotgun (WGS) entry which is preliminary data.</text>
</comment>
<dbReference type="Gene3D" id="3.40.50.300">
    <property type="entry name" value="P-loop containing nucleotide triphosphate hydrolases"/>
    <property type="match status" value="1"/>
</dbReference>
<dbReference type="PANTHER" id="PTHR43204">
    <property type="entry name" value="ABC TRANSPORTER I FAMILY MEMBER 6, CHLOROPLASTIC"/>
    <property type="match status" value="1"/>
</dbReference>
<evidence type="ECO:0008006" key="4">
    <source>
        <dbReference type="Google" id="ProtNLM"/>
    </source>
</evidence>
<keyword evidence="1" id="KW-0547">Nucleotide-binding</keyword>
<dbReference type="AlphaFoldDB" id="X1IQE5"/>
<protein>
    <recommendedName>
        <fullName evidence="4">ABC transporter domain-containing protein</fullName>
    </recommendedName>
</protein>
<evidence type="ECO:0000256" key="1">
    <source>
        <dbReference type="ARBA" id="ARBA00022741"/>
    </source>
</evidence>
<dbReference type="GO" id="GO:0005524">
    <property type="term" value="F:ATP binding"/>
    <property type="evidence" value="ECO:0007669"/>
    <property type="project" value="UniProtKB-KW"/>
</dbReference>
<evidence type="ECO:0000256" key="2">
    <source>
        <dbReference type="ARBA" id="ARBA00022840"/>
    </source>
</evidence>
<name>X1IQE5_9ZZZZ</name>
<sequence>NDLPIDERARLGIGIMFQRPPTIRGVKLRQMVDLMKQGDFDADREAGKLNLKTFLGRDVNLGFSGGEIKRSELLQLLAHSPQLSLFDEPESGVDLENIVLLGKIMNRILNKNKGNAGLIITHTGYIFDYVRPDEGCILVGGSLSVFCSISL</sequence>
<feature type="non-terminal residue" evidence="3">
    <location>
        <position position="1"/>
    </location>
</feature>
<keyword evidence="2" id="KW-0067">ATP-binding</keyword>
<dbReference type="PANTHER" id="PTHR43204:SF1">
    <property type="entry name" value="ABC TRANSPORTER I FAMILY MEMBER 6, CHLOROPLASTIC"/>
    <property type="match status" value="1"/>
</dbReference>
<dbReference type="InterPro" id="IPR010230">
    <property type="entry name" value="FeS-cluster_ATPase_SufC"/>
</dbReference>
<accession>X1IQE5</accession>
<organism evidence="3">
    <name type="scientific">marine sediment metagenome</name>
    <dbReference type="NCBI Taxonomy" id="412755"/>
    <lineage>
        <taxon>unclassified sequences</taxon>
        <taxon>metagenomes</taxon>
        <taxon>ecological metagenomes</taxon>
    </lineage>
</organism>
<gene>
    <name evidence="3" type="ORF">S03H2_55994</name>
</gene>
<dbReference type="SUPFAM" id="SSF52540">
    <property type="entry name" value="P-loop containing nucleoside triphosphate hydrolases"/>
    <property type="match status" value="1"/>
</dbReference>
<dbReference type="EMBL" id="BARU01035807">
    <property type="protein sequence ID" value="GAH84671.1"/>
    <property type="molecule type" value="Genomic_DNA"/>
</dbReference>
<reference evidence="3" key="1">
    <citation type="journal article" date="2014" name="Front. Microbiol.">
        <title>High frequency of phylogenetically diverse reductive dehalogenase-homologous genes in deep subseafloor sedimentary metagenomes.</title>
        <authorList>
            <person name="Kawai M."/>
            <person name="Futagami T."/>
            <person name="Toyoda A."/>
            <person name="Takaki Y."/>
            <person name="Nishi S."/>
            <person name="Hori S."/>
            <person name="Arai W."/>
            <person name="Tsubouchi T."/>
            <person name="Morono Y."/>
            <person name="Uchiyama I."/>
            <person name="Ito T."/>
            <person name="Fujiyama A."/>
            <person name="Inagaki F."/>
            <person name="Takami H."/>
        </authorList>
    </citation>
    <scope>NUCLEOTIDE SEQUENCE</scope>
    <source>
        <strain evidence="3">Expedition CK06-06</strain>
    </source>
</reference>
<dbReference type="InterPro" id="IPR027417">
    <property type="entry name" value="P-loop_NTPase"/>
</dbReference>
<evidence type="ECO:0000313" key="3">
    <source>
        <dbReference type="EMBL" id="GAH84671.1"/>
    </source>
</evidence>